<dbReference type="InterPro" id="IPR057670">
    <property type="entry name" value="SH3_retrovirus"/>
</dbReference>
<name>A0A9Q3DK73_9BASI</name>
<sequence>MSNLPSCYWEEAVNTATHLVNIIPTPSINNQSPYFLWTGVSPKIQMTRTFGCKVIFHIPRHQQNWQMAPTGEIGILLGFTNESAYRILKLNNKKVYTSRHINFFENIFPTLENSEESDSMTSNISWNNFLKEEGI</sequence>
<evidence type="ECO:0000313" key="2">
    <source>
        <dbReference type="EMBL" id="MBW0501422.1"/>
    </source>
</evidence>
<dbReference type="Proteomes" id="UP000765509">
    <property type="component" value="Unassembled WGS sequence"/>
</dbReference>
<proteinExistence type="predicted"/>
<dbReference type="OrthoDB" id="2685958at2759"/>
<dbReference type="Pfam" id="PF25597">
    <property type="entry name" value="SH3_retrovirus"/>
    <property type="match status" value="1"/>
</dbReference>
<dbReference type="PANTHER" id="PTHR42648:SF28">
    <property type="entry name" value="TRANSPOSON-ENCODED PROTEIN WITH RIBONUCLEASE H-LIKE AND RETROVIRUS ZINC FINGER-LIKE DOMAINS"/>
    <property type="match status" value="1"/>
</dbReference>
<dbReference type="InterPro" id="IPR039537">
    <property type="entry name" value="Retrotran_Ty1/copia-like"/>
</dbReference>
<gene>
    <name evidence="2" type="ORF">O181_041137</name>
</gene>
<dbReference type="EMBL" id="AVOT02016312">
    <property type="protein sequence ID" value="MBW0501422.1"/>
    <property type="molecule type" value="Genomic_DNA"/>
</dbReference>
<reference evidence="2" key="1">
    <citation type="submission" date="2021-03" db="EMBL/GenBank/DDBJ databases">
        <title>Draft genome sequence of rust myrtle Austropuccinia psidii MF-1, a brazilian biotype.</title>
        <authorList>
            <person name="Quecine M.C."/>
            <person name="Pachon D.M.R."/>
            <person name="Bonatelli M.L."/>
            <person name="Correr F.H."/>
            <person name="Franceschini L.M."/>
            <person name="Leite T.F."/>
            <person name="Margarido G.R.A."/>
            <person name="Almeida C.A."/>
            <person name="Ferrarezi J.A."/>
            <person name="Labate C.A."/>
        </authorList>
    </citation>
    <scope>NUCLEOTIDE SEQUENCE</scope>
    <source>
        <strain evidence="2">MF-1</strain>
    </source>
</reference>
<dbReference type="AlphaFoldDB" id="A0A9Q3DK73"/>
<feature type="domain" description="Retroviral polymerase SH3-like" evidence="1">
    <location>
        <begin position="52"/>
        <end position="114"/>
    </location>
</feature>
<keyword evidence="3" id="KW-1185">Reference proteome</keyword>
<dbReference type="SUPFAM" id="SSF53098">
    <property type="entry name" value="Ribonuclease H-like"/>
    <property type="match status" value="1"/>
</dbReference>
<dbReference type="InterPro" id="IPR012337">
    <property type="entry name" value="RNaseH-like_sf"/>
</dbReference>
<protein>
    <recommendedName>
        <fullName evidence="1">Retroviral polymerase SH3-like domain-containing protein</fullName>
    </recommendedName>
</protein>
<comment type="caution">
    <text evidence="2">The sequence shown here is derived from an EMBL/GenBank/DDBJ whole genome shotgun (WGS) entry which is preliminary data.</text>
</comment>
<organism evidence="2 3">
    <name type="scientific">Austropuccinia psidii MF-1</name>
    <dbReference type="NCBI Taxonomy" id="1389203"/>
    <lineage>
        <taxon>Eukaryota</taxon>
        <taxon>Fungi</taxon>
        <taxon>Dikarya</taxon>
        <taxon>Basidiomycota</taxon>
        <taxon>Pucciniomycotina</taxon>
        <taxon>Pucciniomycetes</taxon>
        <taxon>Pucciniales</taxon>
        <taxon>Sphaerophragmiaceae</taxon>
        <taxon>Austropuccinia</taxon>
    </lineage>
</organism>
<evidence type="ECO:0000313" key="3">
    <source>
        <dbReference type="Proteomes" id="UP000765509"/>
    </source>
</evidence>
<dbReference type="PANTHER" id="PTHR42648">
    <property type="entry name" value="TRANSPOSASE, PUTATIVE-RELATED"/>
    <property type="match status" value="1"/>
</dbReference>
<evidence type="ECO:0000259" key="1">
    <source>
        <dbReference type="Pfam" id="PF25597"/>
    </source>
</evidence>
<accession>A0A9Q3DK73</accession>